<dbReference type="EMBL" id="JACSQN010000001">
    <property type="protein sequence ID" value="MBD7983269.1"/>
    <property type="molecule type" value="Genomic_DNA"/>
</dbReference>
<accession>A0ABR8U656</accession>
<proteinExistence type="predicted"/>
<keyword evidence="2" id="KW-1185">Reference proteome</keyword>
<gene>
    <name evidence="1" type="ORF">H9649_01640</name>
</gene>
<reference evidence="1 2" key="1">
    <citation type="submission" date="2020-08" db="EMBL/GenBank/DDBJ databases">
        <title>A Genomic Blueprint of the Chicken Gut Microbiome.</title>
        <authorList>
            <person name="Gilroy R."/>
            <person name="Ravi A."/>
            <person name="Getino M."/>
            <person name="Pursley I."/>
            <person name="Horton D.L."/>
            <person name="Alikhan N.-F."/>
            <person name="Baker D."/>
            <person name="Gharbi K."/>
            <person name="Hall N."/>
            <person name="Watson M."/>
            <person name="Adriaenssens E.M."/>
            <person name="Foster-Nyarko E."/>
            <person name="Jarju S."/>
            <person name="Secka A."/>
            <person name="Antonio M."/>
            <person name="Oren A."/>
            <person name="Chaudhuri R."/>
            <person name="La Ragione R.M."/>
            <person name="Hildebrand F."/>
            <person name="Pallen M.J."/>
        </authorList>
    </citation>
    <scope>NUCLEOTIDE SEQUENCE [LARGE SCALE GENOMIC DNA]</scope>
    <source>
        <strain evidence="1 2">Sa2YVA2</strain>
    </source>
</reference>
<evidence type="ECO:0000313" key="1">
    <source>
        <dbReference type="EMBL" id="MBD7983269.1"/>
    </source>
</evidence>
<sequence>MDRVERAITKRNEIAKQKMMAEEFAHEFASPRDYKEALKQQFRNSQADQTEKNKPSD</sequence>
<comment type="caution">
    <text evidence="1">The sequence shown here is derived from an EMBL/GenBank/DDBJ whole genome shotgun (WGS) entry which is preliminary data.</text>
</comment>
<organism evidence="1 2">
    <name type="scientific">Sporosarcina quadrami</name>
    <dbReference type="NCBI Taxonomy" id="2762234"/>
    <lineage>
        <taxon>Bacteria</taxon>
        <taxon>Bacillati</taxon>
        <taxon>Bacillota</taxon>
        <taxon>Bacilli</taxon>
        <taxon>Bacillales</taxon>
        <taxon>Caryophanaceae</taxon>
        <taxon>Sporosarcina</taxon>
    </lineage>
</organism>
<dbReference type="RefSeq" id="WP_191692900.1">
    <property type="nucleotide sequence ID" value="NZ_JACSQN010000001.1"/>
</dbReference>
<name>A0ABR8U656_9BACL</name>
<protein>
    <submittedName>
        <fullName evidence="1">Uncharacterized protein</fullName>
    </submittedName>
</protein>
<dbReference type="Proteomes" id="UP000626786">
    <property type="component" value="Unassembled WGS sequence"/>
</dbReference>
<evidence type="ECO:0000313" key="2">
    <source>
        <dbReference type="Proteomes" id="UP000626786"/>
    </source>
</evidence>